<dbReference type="OrthoDB" id="8623at10239"/>
<evidence type="ECO:0000313" key="1">
    <source>
        <dbReference type="EMBL" id="AEJ94041.1"/>
    </source>
</evidence>
<keyword evidence="2" id="KW-1185">Reference proteome</keyword>
<gene>
    <name evidence="1" type="primary">118</name>
    <name evidence="1" type="ORF">THIBAULT_118</name>
</gene>
<dbReference type="Proteomes" id="UP000008391">
    <property type="component" value="Segment"/>
</dbReference>
<evidence type="ECO:0000313" key="2">
    <source>
        <dbReference type="Proteomes" id="UP000008391"/>
    </source>
</evidence>
<accession>G1FGI3</accession>
<reference evidence="1 2" key="1">
    <citation type="journal article" date="2012" name="J. Virol.">
        <title>Complete Genome Sequences of 138 Mycobacteriophages.</title>
        <authorList>
            <consortium name="the Science Education Alliance Phage Hunters Advancing Genomics and Evolutionary Science Program"/>
            <consortium name="the KwaZulu-Natal Research Institute for Tuberculosis and HIV Mycobacterial Genetics Course Students"/>
            <consortium name="the Phage Hunters Integrating Research and Education Program"/>
            <person name="Hatfull G.F."/>
        </authorList>
    </citation>
    <scope>NUCLEOTIDE SEQUENCE [LARGE SCALE GENOMIC DNA]</scope>
</reference>
<dbReference type="EMBL" id="JN201525">
    <property type="protein sequence ID" value="AEJ94041.1"/>
    <property type="molecule type" value="Genomic_DNA"/>
</dbReference>
<protein>
    <submittedName>
        <fullName evidence="1">Uncharacterized protein</fullName>
    </submittedName>
</protein>
<dbReference type="RefSeq" id="YP_009018129.1">
    <property type="nucleotide sequence ID" value="NC_023738.1"/>
</dbReference>
<dbReference type="GeneID" id="18566053"/>
<sequence>MDDSDHRCYSGEYCVALTPDGAALTTRMDTLCHGCIAKLQEQYDELRVIRKVLEMFKGGLWGQSGEAKVSSSSEPSPPLNVHALDVINEVEEVLEDVGNLPVADLVRHEDGVSRSLRIGTAWRQSDGIIGISRAWSRRLAKCPECVQRTLGSFAGSDTIECLNCSHRLTRDEYSMLCFTSLKEGS</sequence>
<organism evidence="1 2">
    <name type="scientific">Mycobacterium phage Thibault</name>
    <dbReference type="NCBI Taxonomy" id="1052673"/>
    <lineage>
        <taxon>Viruses</taxon>
        <taxon>Duplodnaviria</taxon>
        <taxon>Heunggongvirae</taxon>
        <taxon>Uroviricota</taxon>
        <taxon>Caudoviricetes</taxon>
        <taxon>Omegavirus</taxon>
        <taxon>Omegavirus thibault</taxon>
    </lineage>
</organism>
<name>G1FGI3_9CAUD</name>
<proteinExistence type="predicted"/>
<dbReference type="KEGG" id="vg:18566053"/>